<dbReference type="InterPro" id="IPR001387">
    <property type="entry name" value="Cro/C1-type_HTH"/>
</dbReference>
<evidence type="ECO:0000313" key="2">
    <source>
        <dbReference type="EMBL" id="OLR89970.1"/>
    </source>
</evidence>
<dbReference type="GO" id="GO:0003677">
    <property type="term" value="F:DNA binding"/>
    <property type="evidence" value="ECO:0007669"/>
    <property type="project" value="InterPro"/>
</dbReference>
<reference evidence="2 3" key="1">
    <citation type="submission" date="2016-10" db="EMBL/GenBank/DDBJ databases">
        <title>The Draft Genome Sequence of Actinokineospora bangkokensis 44EHWT reveals the biosynthetic pathway of antifungal compounds Thailandins with unusual extender unit butylmalonyl-CoA.</title>
        <authorList>
            <person name="Greule A."/>
            <person name="Intra B."/>
            <person name="Flemming S."/>
            <person name="Rommel M.G."/>
            <person name="Panbangred W."/>
            <person name="Bechthold A."/>
        </authorList>
    </citation>
    <scope>NUCLEOTIDE SEQUENCE [LARGE SCALE GENOMIC DNA]</scope>
    <source>
        <strain evidence="2 3">44EHW</strain>
    </source>
</reference>
<comment type="caution">
    <text evidence="2">The sequence shown here is derived from an EMBL/GenBank/DDBJ whole genome shotgun (WGS) entry which is preliminary data.</text>
</comment>
<dbReference type="CDD" id="cd00093">
    <property type="entry name" value="HTH_XRE"/>
    <property type="match status" value="1"/>
</dbReference>
<dbReference type="PROSITE" id="PS50943">
    <property type="entry name" value="HTH_CROC1"/>
    <property type="match status" value="1"/>
</dbReference>
<accession>A0A1Q9LD54</accession>
<gene>
    <name evidence="2" type="ORF">BJP25_03020</name>
</gene>
<protein>
    <recommendedName>
        <fullName evidence="1">HTH cro/C1-type domain-containing protein</fullName>
    </recommendedName>
</protein>
<evidence type="ECO:0000313" key="3">
    <source>
        <dbReference type="Proteomes" id="UP000186040"/>
    </source>
</evidence>
<dbReference type="EMBL" id="MKQR01000028">
    <property type="protein sequence ID" value="OLR89970.1"/>
    <property type="molecule type" value="Genomic_DNA"/>
</dbReference>
<dbReference type="Pfam" id="PF13560">
    <property type="entry name" value="HTH_31"/>
    <property type="match status" value="1"/>
</dbReference>
<dbReference type="Gene3D" id="1.10.260.40">
    <property type="entry name" value="lambda repressor-like DNA-binding domains"/>
    <property type="match status" value="1"/>
</dbReference>
<keyword evidence="3" id="KW-1185">Reference proteome</keyword>
<dbReference type="SMART" id="SM00530">
    <property type="entry name" value="HTH_XRE"/>
    <property type="match status" value="1"/>
</dbReference>
<dbReference type="Pfam" id="PF19054">
    <property type="entry name" value="DUF5753"/>
    <property type="match status" value="1"/>
</dbReference>
<dbReference type="OrthoDB" id="3436002at2"/>
<name>A0A1Q9LD54_9PSEU</name>
<dbReference type="AlphaFoldDB" id="A0A1Q9LD54"/>
<dbReference type="Proteomes" id="UP000186040">
    <property type="component" value="Unassembled WGS sequence"/>
</dbReference>
<feature type="domain" description="HTH cro/C1-type" evidence="1">
    <location>
        <begin position="17"/>
        <end position="71"/>
    </location>
</feature>
<dbReference type="InterPro" id="IPR043917">
    <property type="entry name" value="DUF5753"/>
</dbReference>
<dbReference type="InterPro" id="IPR010982">
    <property type="entry name" value="Lambda_DNA-bd_dom_sf"/>
</dbReference>
<organism evidence="2 3">
    <name type="scientific">Actinokineospora bangkokensis</name>
    <dbReference type="NCBI Taxonomy" id="1193682"/>
    <lineage>
        <taxon>Bacteria</taxon>
        <taxon>Bacillati</taxon>
        <taxon>Actinomycetota</taxon>
        <taxon>Actinomycetes</taxon>
        <taxon>Pseudonocardiales</taxon>
        <taxon>Pseudonocardiaceae</taxon>
        <taxon>Actinokineospora</taxon>
    </lineage>
</organism>
<dbReference type="SUPFAM" id="SSF47413">
    <property type="entry name" value="lambda repressor-like DNA-binding domains"/>
    <property type="match status" value="1"/>
</dbReference>
<dbReference type="RefSeq" id="WP_075978179.1">
    <property type="nucleotide sequence ID" value="NZ_MKQR01000028.1"/>
</dbReference>
<sequence>MPPGRPTIRSRQVAGELRRLRKQAGLTTGEVGARLGLSQAKVSRVETGSSGLRIPDVEAMLGLYRVPAPRRVEILELVRQAAEPGWAQVHGRGLPEQWQALVDWESRASGLRNFQPLIVPGLLQTADFARAVVRGTAPGPLSPAELDGKVAARLARQAVLSREHPPLLHAVLGEWALRVPVGGPAVHLGQLRHLLEVARRPRVVLQVVPAATEAHPGLEGSFVLMDFPADPTVAYTEHRARSVFLDEPEDVEVFRLAWQRIVAHAWTPERSTAFIAELAGVPG</sequence>
<dbReference type="STRING" id="1193682.BJP25_03020"/>
<evidence type="ECO:0000259" key="1">
    <source>
        <dbReference type="PROSITE" id="PS50943"/>
    </source>
</evidence>
<proteinExistence type="predicted"/>